<accession>I0R6S4</accession>
<reference evidence="1 2" key="1">
    <citation type="submission" date="2012-03" db="EMBL/GenBank/DDBJ databases">
        <authorList>
            <person name="Durkin A.S."/>
            <person name="McCorrison J."/>
            <person name="Torralba M."/>
            <person name="Gillis M."/>
            <person name="Methe B."/>
            <person name="Sutton G."/>
            <person name="Nelson K.E."/>
        </authorList>
    </citation>
    <scope>NUCLEOTIDE SEQUENCE [LARGE SCALE GENOMIC DNA]</scope>
    <source>
        <strain evidence="1 2">F0468</strain>
    </source>
</reference>
<dbReference type="Proteomes" id="UP000005039">
    <property type="component" value="Unassembled WGS sequence"/>
</dbReference>
<name>I0R6S4_9FIRM</name>
<sequence length="39" mass="4751">MRIILSFSKRYELKENFKIEVLHENVLNVLINLSISEMW</sequence>
<gene>
    <name evidence="1" type="ORF">HMPREF9970_2341</name>
</gene>
<evidence type="ECO:0000313" key="2">
    <source>
        <dbReference type="Proteomes" id="UP000005039"/>
    </source>
</evidence>
<comment type="caution">
    <text evidence="1">The sequence shown here is derived from an EMBL/GenBank/DDBJ whole genome shotgun (WGS) entry which is preliminary data.</text>
</comment>
<dbReference type="PATRIC" id="fig|1095750.3.peg.1823"/>
<dbReference type="AlphaFoldDB" id="I0R6S4"/>
<organism evidence="1 2">
    <name type="scientific">Lachnoanaerobaculum saburreum F0468</name>
    <dbReference type="NCBI Taxonomy" id="1095750"/>
    <lineage>
        <taxon>Bacteria</taxon>
        <taxon>Bacillati</taxon>
        <taxon>Bacillota</taxon>
        <taxon>Clostridia</taxon>
        <taxon>Lachnospirales</taxon>
        <taxon>Lachnospiraceae</taxon>
        <taxon>Lachnoanaerobaculum</taxon>
    </lineage>
</organism>
<keyword evidence="2" id="KW-1185">Reference proteome</keyword>
<dbReference type="eggNOG" id="ENOG5030GCE">
    <property type="taxonomic scope" value="Bacteria"/>
</dbReference>
<dbReference type="EMBL" id="AJGH01000085">
    <property type="protein sequence ID" value="EIC95382.1"/>
    <property type="molecule type" value="Genomic_DNA"/>
</dbReference>
<protein>
    <submittedName>
        <fullName evidence="1">Uncharacterized protein</fullName>
    </submittedName>
</protein>
<evidence type="ECO:0000313" key="1">
    <source>
        <dbReference type="EMBL" id="EIC95382.1"/>
    </source>
</evidence>
<proteinExistence type="predicted"/>